<dbReference type="AlphaFoldDB" id="A0A0J1H8G3"/>
<proteinExistence type="predicted"/>
<dbReference type="SUPFAM" id="SSF56935">
    <property type="entry name" value="Porins"/>
    <property type="match status" value="1"/>
</dbReference>
<evidence type="ECO:0000313" key="4">
    <source>
        <dbReference type="EMBL" id="KLV08020.1"/>
    </source>
</evidence>
<comment type="caution">
    <text evidence="4">The sequence shown here is derived from an EMBL/GenBank/DDBJ whole genome shotgun (WGS) entry which is preliminary data.</text>
</comment>
<dbReference type="PATRIC" id="fig|320778.3.peg.3125"/>
<name>A0A0J1H8G3_9GAMM</name>
<dbReference type="STRING" id="320778.ABT57_14375"/>
<dbReference type="GO" id="GO:0009279">
    <property type="term" value="C:cell outer membrane"/>
    <property type="evidence" value="ECO:0007669"/>
    <property type="project" value="UniProtKB-SubCell"/>
</dbReference>
<evidence type="ECO:0000256" key="1">
    <source>
        <dbReference type="ARBA" id="ARBA00004442"/>
    </source>
</evidence>
<dbReference type="InterPro" id="IPR036942">
    <property type="entry name" value="Beta-barrel_TonB_sf"/>
</dbReference>
<reference evidence="4 5" key="1">
    <citation type="submission" date="2015-05" db="EMBL/GenBank/DDBJ databases">
        <title>Photobacterium galathea sp. nov.</title>
        <authorList>
            <person name="Machado H."/>
            <person name="Gram L."/>
        </authorList>
    </citation>
    <scope>NUCLEOTIDE SEQUENCE [LARGE SCALE GENOMIC DNA]</scope>
    <source>
        <strain evidence="4 5">DSM 22954</strain>
    </source>
</reference>
<dbReference type="Proteomes" id="UP000035909">
    <property type="component" value="Unassembled WGS sequence"/>
</dbReference>
<keyword evidence="2" id="KW-0472">Membrane</keyword>
<dbReference type="Gene3D" id="2.40.170.20">
    <property type="entry name" value="TonB-dependent receptor, beta-barrel domain"/>
    <property type="match status" value="1"/>
</dbReference>
<sequence length="113" mass="12362">MKYHPEGSATMLTAAVFQLNQEYVKSADTQHLGFWTQTGETCSRGAGMRYSGSSGGNPHNIFKEPSVALDDLAVSYDLYGLTGTEVTVPMNVSNLADKQYTANCRSDMYFFIG</sequence>
<evidence type="ECO:0000256" key="2">
    <source>
        <dbReference type="ARBA" id="ARBA00023136"/>
    </source>
</evidence>
<organism evidence="4 5">
    <name type="scientific">Photobacterium ganghwense</name>
    <dbReference type="NCBI Taxonomy" id="320778"/>
    <lineage>
        <taxon>Bacteria</taxon>
        <taxon>Pseudomonadati</taxon>
        <taxon>Pseudomonadota</taxon>
        <taxon>Gammaproteobacteria</taxon>
        <taxon>Vibrionales</taxon>
        <taxon>Vibrionaceae</taxon>
        <taxon>Photobacterium</taxon>
    </lineage>
</organism>
<accession>A0A0J1H8G3</accession>
<evidence type="ECO:0000256" key="3">
    <source>
        <dbReference type="ARBA" id="ARBA00023237"/>
    </source>
</evidence>
<evidence type="ECO:0008006" key="6">
    <source>
        <dbReference type="Google" id="ProtNLM"/>
    </source>
</evidence>
<comment type="subcellular location">
    <subcellularLocation>
        <location evidence="1">Cell outer membrane</location>
    </subcellularLocation>
</comment>
<dbReference type="EMBL" id="LDOU01000015">
    <property type="protein sequence ID" value="KLV08020.1"/>
    <property type="molecule type" value="Genomic_DNA"/>
</dbReference>
<protein>
    <recommendedName>
        <fullName evidence="6">TonB-dependent receptor-like beta-barrel domain-containing protein</fullName>
    </recommendedName>
</protein>
<keyword evidence="3" id="KW-0998">Cell outer membrane</keyword>
<evidence type="ECO:0000313" key="5">
    <source>
        <dbReference type="Proteomes" id="UP000035909"/>
    </source>
</evidence>
<gene>
    <name evidence="4" type="ORF">ABT57_14375</name>
</gene>
<keyword evidence="5" id="KW-1185">Reference proteome</keyword>